<dbReference type="Proteomes" id="UP001589748">
    <property type="component" value="Unassembled WGS sequence"/>
</dbReference>
<dbReference type="NCBIfam" id="TIGR02532">
    <property type="entry name" value="IV_pilin_GFxxxE"/>
    <property type="match status" value="1"/>
</dbReference>
<evidence type="ECO:0000256" key="1">
    <source>
        <dbReference type="ARBA" id="ARBA00004167"/>
    </source>
</evidence>
<protein>
    <submittedName>
        <fullName evidence="7">Type II secretion system protein</fullName>
    </submittedName>
</protein>
<name>A0ABV5LUR9_9ACTN</name>
<dbReference type="PANTHER" id="PTHR30093:SF44">
    <property type="entry name" value="TYPE II SECRETION SYSTEM CORE PROTEIN G"/>
    <property type="match status" value="1"/>
</dbReference>
<comment type="subcellular location">
    <subcellularLocation>
        <location evidence="1">Membrane</location>
        <topology evidence="1">Single-pass membrane protein</topology>
    </subcellularLocation>
</comment>
<keyword evidence="3 6" id="KW-0812">Transmembrane</keyword>
<dbReference type="InterPro" id="IPR000983">
    <property type="entry name" value="Bac_GSPG_pilin"/>
</dbReference>
<dbReference type="PRINTS" id="PR00813">
    <property type="entry name" value="BCTERIALGSPG"/>
</dbReference>
<dbReference type="PROSITE" id="PS00409">
    <property type="entry name" value="PROKAR_NTER_METHYL"/>
    <property type="match status" value="1"/>
</dbReference>
<keyword evidence="4 6" id="KW-1133">Transmembrane helix</keyword>
<dbReference type="Gene3D" id="3.30.700.10">
    <property type="entry name" value="Glycoprotein, Type 4 Pilin"/>
    <property type="match status" value="1"/>
</dbReference>
<dbReference type="PANTHER" id="PTHR30093">
    <property type="entry name" value="GENERAL SECRETION PATHWAY PROTEIN G"/>
    <property type="match status" value="1"/>
</dbReference>
<dbReference type="InterPro" id="IPR012902">
    <property type="entry name" value="N_methyl_site"/>
</dbReference>
<feature type="transmembrane region" description="Helical" evidence="6">
    <location>
        <begin position="21"/>
        <end position="40"/>
    </location>
</feature>
<evidence type="ECO:0000313" key="8">
    <source>
        <dbReference type="Proteomes" id="UP001589748"/>
    </source>
</evidence>
<keyword evidence="5 6" id="KW-0472">Membrane</keyword>
<evidence type="ECO:0000256" key="4">
    <source>
        <dbReference type="ARBA" id="ARBA00022989"/>
    </source>
</evidence>
<dbReference type="Pfam" id="PF07963">
    <property type="entry name" value="N_methyl"/>
    <property type="match status" value="1"/>
</dbReference>
<evidence type="ECO:0000313" key="7">
    <source>
        <dbReference type="EMBL" id="MFB9377826.1"/>
    </source>
</evidence>
<dbReference type="RefSeq" id="WP_380137811.1">
    <property type="nucleotide sequence ID" value="NZ_JBHLUI010000008.1"/>
</dbReference>
<gene>
    <name evidence="7" type="ORF">ACFFVI_12695</name>
</gene>
<reference evidence="7 8" key="1">
    <citation type="submission" date="2024-09" db="EMBL/GenBank/DDBJ databases">
        <authorList>
            <person name="Sun Q."/>
            <person name="Mori K."/>
        </authorList>
    </citation>
    <scope>NUCLEOTIDE SEQUENCE [LARGE SCALE GENOMIC DNA]</scope>
    <source>
        <strain evidence="7 8">TISTR 1856</strain>
    </source>
</reference>
<evidence type="ECO:0000256" key="2">
    <source>
        <dbReference type="ARBA" id="ARBA00022481"/>
    </source>
</evidence>
<proteinExistence type="predicted"/>
<comment type="caution">
    <text evidence="7">The sequence shown here is derived from an EMBL/GenBank/DDBJ whole genome shotgun (WGS) entry which is preliminary data.</text>
</comment>
<dbReference type="EMBL" id="JBHMDM010000007">
    <property type="protein sequence ID" value="MFB9377826.1"/>
    <property type="molecule type" value="Genomic_DNA"/>
</dbReference>
<dbReference type="InterPro" id="IPR045584">
    <property type="entry name" value="Pilin-like"/>
</dbReference>
<evidence type="ECO:0000256" key="3">
    <source>
        <dbReference type="ARBA" id="ARBA00022692"/>
    </source>
</evidence>
<evidence type="ECO:0000256" key="5">
    <source>
        <dbReference type="ARBA" id="ARBA00023136"/>
    </source>
</evidence>
<sequence length="160" mass="16333">MLARIRKSMQEKDQGFTLIELLVVMIIIGILAAIAVPVFLNQRKKAADTATKSDVKAIVSAEETYAVDAQDYVAIATTTTSPVTTISGQSVNLSTGTKISVVRLSSATAVVSSGNASGYCITASNSGGTKTGTDATAANSYVYNSLAGGFQTAAAAVCPS</sequence>
<accession>A0ABV5LUR9</accession>
<keyword evidence="8" id="KW-1185">Reference proteome</keyword>
<evidence type="ECO:0000256" key="6">
    <source>
        <dbReference type="SAM" id="Phobius"/>
    </source>
</evidence>
<keyword evidence="2" id="KW-0488">Methylation</keyword>
<dbReference type="SUPFAM" id="SSF54523">
    <property type="entry name" value="Pili subunits"/>
    <property type="match status" value="1"/>
</dbReference>
<organism evidence="7 8">
    <name type="scientific">Kineococcus gynurae</name>
    <dbReference type="NCBI Taxonomy" id="452979"/>
    <lineage>
        <taxon>Bacteria</taxon>
        <taxon>Bacillati</taxon>
        <taxon>Actinomycetota</taxon>
        <taxon>Actinomycetes</taxon>
        <taxon>Kineosporiales</taxon>
        <taxon>Kineosporiaceae</taxon>
        <taxon>Kineococcus</taxon>
    </lineage>
</organism>